<dbReference type="EMBL" id="JBAWTH010000051">
    <property type="protein sequence ID" value="KAL2282253.1"/>
    <property type="molecule type" value="Genomic_DNA"/>
</dbReference>
<sequence length="115" mass="13172">MTLRRWAQNSGWLETDPTKLQVSPEDDATSFGQQVPILLTFLTVFTAAQTVNELWDKRRVLMISHQGNLVLDLQLPTRQVFFINTYGKPKAILCSPHSQRQIKHTWRAQSGRAVP</sequence>
<evidence type="ECO:0000313" key="1">
    <source>
        <dbReference type="EMBL" id="KAL2282253.1"/>
    </source>
</evidence>
<dbReference type="Proteomes" id="UP001600888">
    <property type="component" value="Unassembled WGS sequence"/>
</dbReference>
<protein>
    <submittedName>
        <fullName evidence="1">Uncharacterized protein</fullName>
    </submittedName>
</protein>
<evidence type="ECO:0000313" key="2">
    <source>
        <dbReference type="Proteomes" id="UP001600888"/>
    </source>
</evidence>
<comment type="caution">
    <text evidence="1">The sequence shown here is derived from an EMBL/GenBank/DDBJ whole genome shotgun (WGS) entry which is preliminary data.</text>
</comment>
<gene>
    <name evidence="1" type="ORF">FJTKL_11074</name>
</gene>
<proteinExistence type="predicted"/>
<accession>A0ABR4EIM1</accession>
<reference evidence="1 2" key="1">
    <citation type="submission" date="2024-03" db="EMBL/GenBank/DDBJ databases">
        <title>A high-quality draft genome sequence of Diaporthe vaccinii, a causative agent of upright dieback and viscid rot disease in cranberry plants.</title>
        <authorList>
            <person name="Sarrasin M."/>
            <person name="Lang B.F."/>
            <person name="Burger G."/>
        </authorList>
    </citation>
    <scope>NUCLEOTIDE SEQUENCE [LARGE SCALE GENOMIC DNA]</scope>
    <source>
        <strain evidence="1 2">IS7</strain>
    </source>
</reference>
<name>A0ABR4EIM1_9PEZI</name>
<organism evidence="1 2">
    <name type="scientific">Diaporthe vaccinii</name>
    <dbReference type="NCBI Taxonomy" id="105482"/>
    <lineage>
        <taxon>Eukaryota</taxon>
        <taxon>Fungi</taxon>
        <taxon>Dikarya</taxon>
        <taxon>Ascomycota</taxon>
        <taxon>Pezizomycotina</taxon>
        <taxon>Sordariomycetes</taxon>
        <taxon>Sordariomycetidae</taxon>
        <taxon>Diaporthales</taxon>
        <taxon>Diaporthaceae</taxon>
        <taxon>Diaporthe</taxon>
        <taxon>Diaporthe eres species complex</taxon>
    </lineage>
</organism>
<keyword evidence="2" id="KW-1185">Reference proteome</keyword>